<accession>A0A6C0KMG7</accession>
<organism evidence="1">
    <name type="scientific">viral metagenome</name>
    <dbReference type="NCBI Taxonomy" id="1070528"/>
    <lineage>
        <taxon>unclassified sequences</taxon>
        <taxon>metagenomes</taxon>
        <taxon>organismal metagenomes</taxon>
    </lineage>
</organism>
<reference evidence="1" key="1">
    <citation type="journal article" date="2020" name="Nature">
        <title>Giant virus diversity and host interactions through global metagenomics.</title>
        <authorList>
            <person name="Schulz F."/>
            <person name="Roux S."/>
            <person name="Paez-Espino D."/>
            <person name="Jungbluth S."/>
            <person name="Walsh D.A."/>
            <person name="Denef V.J."/>
            <person name="McMahon K.D."/>
            <person name="Konstantinidis K.T."/>
            <person name="Eloe-Fadrosh E.A."/>
            <person name="Kyrpides N.C."/>
            <person name="Woyke T."/>
        </authorList>
    </citation>
    <scope>NUCLEOTIDE SEQUENCE</scope>
    <source>
        <strain evidence="1">GVMAG-S-3300012919-55</strain>
    </source>
</reference>
<protein>
    <submittedName>
        <fullName evidence="1">Uncharacterized protein</fullName>
    </submittedName>
</protein>
<proteinExistence type="predicted"/>
<name>A0A6C0KMG7_9ZZZZ</name>
<dbReference type="AlphaFoldDB" id="A0A6C0KMG7"/>
<evidence type="ECO:0000313" key="1">
    <source>
        <dbReference type="EMBL" id="QHU17947.1"/>
    </source>
</evidence>
<dbReference type="EMBL" id="MN740920">
    <property type="protein sequence ID" value="QHU17947.1"/>
    <property type="molecule type" value="Genomic_DNA"/>
</dbReference>
<sequence>MNTEQKEVLNEMIDKNDTKDNTSLIQEMKHSDRIRKDVSKIQNIKRNMKTNNFAALDKEAQAQKCGFLFKHYPNIYNKLLKGEIQIKILYRFLDELESIEKGKQNQHEASYRIGLLLKEMYVDKRIDMDKETKERPKKTKKMVSSMSYEEYKKTLTNCEKLIKDN</sequence>